<feature type="domain" description="DUF4378" evidence="2">
    <location>
        <begin position="804"/>
        <end position="966"/>
    </location>
</feature>
<organism evidence="3 4">
    <name type="scientific">Lithospermum erythrorhizon</name>
    <name type="common">Purple gromwell</name>
    <name type="synonym">Lithospermum officinale var. erythrorhizon</name>
    <dbReference type="NCBI Taxonomy" id="34254"/>
    <lineage>
        <taxon>Eukaryota</taxon>
        <taxon>Viridiplantae</taxon>
        <taxon>Streptophyta</taxon>
        <taxon>Embryophyta</taxon>
        <taxon>Tracheophyta</taxon>
        <taxon>Spermatophyta</taxon>
        <taxon>Magnoliopsida</taxon>
        <taxon>eudicotyledons</taxon>
        <taxon>Gunneridae</taxon>
        <taxon>Pentapetalae</taxon>
        <taxon>asterids</taxon>
        <taxon>lamiids</taxon>
        <taxon>Boraginales</taxon>
        <taxon>Boraginaceae</taxon>
        <taxon>Boraginoideae</taxon>
        <taxon>Lithospermeae</taxon>
        <taxon>Lithospermum</taxon>
    </lineage>
</organism>
<feature type="region of interest" description="Disordered" evidence="1">
    <location>
        <begin position="507"/>
        <end position="631"/>
    </location>
</feature>
<dbReference type="InterPro" id="IPR033334">
    <property type="entry name" value="LNG1/2"/>
</dbReference>
<feature type="region of interest" description="Disordered" evidence="1">
    <location>
        <begin position="243"/>
        <end position="282"/>
    </location>
</feature>
<feature type="region of interest" description="Disordered" evidence="1">
    <location>
        <begin position="190"/>
        <end position="215"/>
    </location>
</feature>
<feature type="compositionally biased region" description="Polar residues" evidence="1">
    <location>
        <begin position="354"/>
        <end position="372"/>
    </location>
</feature>
<dbReference type="InterPro" id="IPR025486">
    <property type="entry name" value="DUF4378"/>
</dbReference>
<feature type="compositionally biased region" description="Polar residues" evidence="1">
    <location>
        <begin position="271"/>
        <end position="282"/>
    </location>
</feature>
<evidence type="ECO:0000256" key="1">
    <source>
        <dbReference type="SAM" id="MobiDB-lite"/>
    </source>
</evidence>
<dbReference type="PANTHER" id="PTHR31680:SF20">
    <property type="entry name" value="PROTEIN LONGIFOLIA 2-LIKE"/>
    <property type="match status" value="1"/>
</dbReference>
<feature type="compositionally biased region" description="Polar residues" evidence="1">
    <location>
        <begin position="607"/>
        <end position="623"/>
    </location>
</feature>
<evidence type="ECO:0000313" key="3">
    <source>
        <dbReference type="EMBL" id="GAA0138716.1"/>
    </source>
</evidence>
<dbReference type="GO" id="GO:0051513">
    <property type="term" value="P:regulation of monopolar cell growth"/>
    <property type="evidence" value="ECO:0007669"/>
    <property type="project" value="InterPro"/>
</dbReference>
<dbReference type="PANTHER" id="PTHR31680">
    <property type="entry name" value="LONGIFOLIA PROTEIN"/>
    <property type="match status" value="1"/>
</dbReference>
<dbReference type="Pfam" id="PF14309">
    <property type="entry name" value="DUF4378"/>
    <property type="match status" value="1"/>
</dbReference>
<feature type="compositionally biased region" description="Low complexity" evidence="1">
    <location>
        <begin position="82"/>
        <end position="107"/>
    </location>
</feature>
<evidence type="ECO:0000259" key="2">
    <source>
        <dbReference type="Pfam" id="PF14309"/>
    </source>
</evidence>
<accession>A0AAV3NIU1</accession>
<name>A0AAV3NIU1_LITER</name>
<feature type="region of interest" description="Disordered" evidence="1">
    <location>
        <begin position="295"/>
        <end position="389"/>
    </location>
</feature>
<dbReference type="AlphaFoldDB" id="A0AAV3NIU1"/>
<feature type="region of interest" description="Disordered" evidence="1">
    <location>
        <begin position="720"/>
        <end position="742"/>
    </location>
</feature>
<feature type="compositionally biased region" description="Basic and acidic residues" evidence="1">
    <location>
        <begin position="556"/>
        <end position="566"/>
    </location>
</feature>
<feature type="compositionally biased region" description="Basic and acidic residues" evidence="1">
    <location>
        <begin position="515"/>
        <end position="527"/>
    </location>
</feature>
<feature type="compositionally biased region" description="Basic and acidic residues" evidence="1">
    <location>
        <begin position="243"/>
        <end position="252"/>
    </location>
</feature>
<sequence>MYEKIITSLSDENLNLQKHMGCMNGIFQLFDRHHLLTGRRLNSHIHKNLVIGSNHNLELTYAKQIAQQHNREIGYEKHRTSTDSSSTFSSSSFSSVDHNTSSKPSRTSSRRHSFAESLPQAIPVKHLESPIPLGRQSLDLQDVVEDAMHKETRGFSIKMVPKKEGNNNVLKHIDFPRPLASVAGADGSTQSLAKYPEAPRIAKEETSDKQKLKDAPRFSYDSIELQDATRSSIKLKEFPKLSLDDRDTRGGQRSDLAPTSLPSDSEERGVYSQTHGPSSNKRSTVISKLIGLEPFSDHPLADQSKMTASDRDSISRSSLSEDLNRRNNIPLSLRLQKDPISPEPSRTNFRKKTTANSRLPEQAPFRQQNANRELQKSVGKNKKDLAKGSHASSTIYFQIGKRDTDLEFKGSGKNLRALKQILETMHKTRMGVDQKEVNLESQTRGCSLEYSSCNQHIRSLIKSYEEKTSKVTTMKSSSSQKPQILVDKSSPTISAVAFPQFRTLHVQNSNSKGVDSVHKQMGREQRPVRSNSQQPRRLSPRQEKKIKGKLPNTLHLSKETGCKKEQNFTLPTKSLGTMSRQTRHNKHVLEKKNHNSPSSGFCMARAQLSSPNRKSKVKSSYQQSEERKHTLHTNLRDSFHEDDTASLITERKYSSAFQVDTYFTSTYSYENGCKQQGGYKNEDLEVRLRNKSPKAELVIPTAEQPSPISVLDASIYREDSPSPVKKISTPSTDDHSPNANEAEWSSEILDHLQETRVPNLSVELFDKRMKDIRSLVHKLDQLNRVPHESTTNHIESLSNNTNQDHCYITKILLASGLLKDTSLPSNSIQLYSNGQMINPKLFHVLEQTEGQNDFSGKTIQTKMDRKILFDAVNEILAQKLDSEKSIPLSLRSGNSFNLLKEIHMEVERLRKLSYSSNVEENNHDQVMISIFGADMDHQTEGWKDFRGELPSLVLDVERLIFKDLITNFINDVITSQQDQYKHSKKDFNN</sequence>
<feature type="compositionally biased region" description="Polar residues" evidence="1">
    <location>
        <begin position="567"/>
        <end position="580"/>
    </location>
</feature>
<feature type="region of interest" description="Disordered" evidence="1">
    <location>
        <begin position="76"/>
        <end position="129"/>
    </location>
</feature>
<dbReference type="Proteomes" id="UP001454036">
    <property type="component" value="Unassembled WGS sequence"/>
</dbReference>
<comment type="caution">
    <text evidence="3">The sequence shown here is derived from an EMBL/GenBank/DDBJ whole genome shotgun (WGS) entry which is preliminary data.</text>
</comment>
<proteinExistence type="predicted"/>
<reference evidence="3 4" key="1">
    <citation type="submission" date="2024-01" db="EMBL/GenBank/DDBJ databases">
        <title>The complete chloroplast genome sequence of Lithospermum erythrorhizon: insights into the phylogenetic relationship among Boraginaceae species and the maternal lineages of purple gromwells.</title>
        <authorList>
            <person name="Okada T."/>
            <person name="Watanabe K."/>
        </authorList>
    </citation>
    <scope>NUCLEOTIDE SEQUENCE [LARGE SCALE GENOMIC DNA]</scope>
</reference>
<keyword evidence="4" id="KW-1185">Reference proteome</keyword>
<feature type="compositionally biased region" description="Basic and acidic residues" evidence="1">
    <location>
        <begin position="200"/>
        <end position="215"/>
    </location>
</feature>
<protein>
    <recommendedName>
        <fullName evidence="2">DUF4378 domain-containing protein</fullName>
    </recommendedName>
</protein>
<gene>
    <name evidence="3" type="ORF">LIER_00408</name>
</gene>
<evidence type="ECO:0000313" key="4">
    <source>
        <dbReference type="Proteomes" id="UP001454036"/>
    </source>
</evidence>
<dbReference type="EMBL" id="BAABME010000032">
    <property type="protein sequence ID" value="GAA0138716.1"/>
    <property type="molecule type" value="Genomic_DNA"/>
</dbReference>